<keyword evidence="1" id="KW-0812">Transmembrane</keyword>
<keyword evidence="3" id="KW-1185">Reference proteome</keyword>
<sequence>MKPLFAKQTVRKGVSAHSAIGLVCCALLYLICVTGTAIVLFEEIQRFEQPGAPEMDRIAPQAVDAGIANVVAAEEGATPTTHLYVHMPTEALPRTTITTDTQAFHIDAQGAIAVPEENAWAEFLLALHYRLNLPAVWGMSLVGLFGAMIVALAVSGIVAHPRIFRDAFRLRARRNDEVSTLDWHNRLAVWTLPFALAIALTGAMIGLFYISGYSLAAADYDGDSEAAIAPVFGTEPDEDAAAAPLPKVTPALDYMARNYPEVRVSYAILHDPGTRGQHVQIVGVHGQRLIFGEYYAFGADGTFNGTAGLADGTLGQQIAASIYNLHFGNFGGLPVKLAYIVFGIALTIVVSTGTFIWLNKQDRKGSPRPSIRASWWGITIGMPLGILATLAARMTTGNEAPFVAIFWIVTLAAVAIALMASRRSTIVKAKPAVPEFAP</sequence>
<keyword evidence="1" id="KW-0472">Membrane</keyword>
<proteinExistence type="predicted"/>
<evidence type="ECO:0000313" key="2">
    <source>
        <dbReference type="EMBL" id="MBX7486953.1"/>
    </source>
</evidence>
<dbReference type="Proteomes" id="UP000776651">
    <property type="component" value="Unassembled WGS sequence"/>
</dbReference>
<feature type="transmembrane region" description="Helical" evidence="1">
    <location>
        <begin position="135"/>
        <end position="159"/>
    </location>
</feature>
<feature type="transmembrane region" description="Helical" evidence="1">
    <location>
        <begin position="370"/>
        <end position="394"/>
    </location>
</feature>
<dbReference type="Pfam" id="PF03929">
    <property type="entry name" value="PepSY_TM"/>
    <property type="match status" value="1"/>
</dbReference>
<gene>
    <name evidence="2" type="ORF">K3177_00345</name>
</gene>
<dbReference type="PANTHER" id="PTHR34219">
    <property type="entry name" value="IRON-REGULATED INNER MEMBRANE PROTEIN-RELATED"/>
    <property type="match status" value="1"/>
</dbReference>
<feature type="transmembrane region" description="Helical" evidence="1">
    <location>
        <begin position="187"/>
        <end position="210"/>
    </location>
</feature>
<dbReference type="PANTHER" id="PTHR34219:SF3">
    <property type="entry name" value="BLL7967 PROTEIN"/>
    <property type="match status" value="1"/>
</dbReference>
<organism evidence="2 3">
    <name type="scientific">Qipengyuania pacifica</name>
    <dbReference type="NCBI Taxonomy" id="2860199"/>
    <lineage>
        <taxon>Bacteria</taxon>
        <taxon>Pseudomonadati</taxon>
        <taxon>Pseudomonadota</taxon>
        <taxon>Alphaproteobacteria</taxon>
        <taxon>Sphingomonadales</taxon>
        <taxon>Erythrobacteraceae</taxon>
        <taxon>Qipengyuania</taxon>
    </lineage>
</organism>
<name>A0ABS7JBA4_9SPHN</name>
<feature type="transmembrane region" description="Helical" evidence="1">
    <location>
        <begin position="337"/>
        <end position="358"/>
    </location>
</feature>
<keyword evidence="1" id="KW-1133">Transmembrane helix</keyword>
<dbReference type="InterPro" id="IPR005625">
    <property type="entry name" value="PepSY-ass_TM"/>
</dbReference>
<comment type="caution">
    <text evidence="2">The sequence shown here is derived from an EMBL/GenBank/DDBJ whole genome shotgun (WGS) entry which is preliminary data.</text>
</comment>
<evidence type="ECO:0000313" key="3">
    <source>
        <dbReference type="Proteomes" id="UP000776651"/>
    </source>
</evidence>
<dbReference type="EMBL" id="JAIGNQ010000001">
    <property type="protein sequence ID" value="MBX7486953.1"/>
    <property type="molecule type" value="Genomic_DNA"/>
</dbReference>
<evidence type="ECO:0000256" key="1">
    <source>
        <dbReference type="SAM" id="Phobius"/>
    </source>
</evidence>
<reference evidence="2 3" key="1">
    <citation type="submission" date="2021-08" db="EMBL/GenBank/DDBJ databases">
        <title>Comparative Genomics Analysis of the Genus Qipengyuania Reveals Extensive Genetic Diversity and Metabolic Versatility, Including the Description of Fifteen Novel Species.</title>
        <authorList>
            <person name="Liu Y."/>
        </authorList>
    </citation>
    <scope>NUCLEOTIDE SEQUENCE [LARGE SCALE GENOMIC DNA]</scope>
    <source>
        <strain evidence="2 3">GH25</strain>
    </source>
</reference>
<dbReference type="RefSeq" id="WP_221596256.1">
    <property type="nucleotide sequence ID" value="NZ_JAIGNQ010000001.1"/>
</dbReference>
<accession>A0ABS7JBA4</accession>
<protein>
    <submittedName>
        <fullName evidence="2">PepSY domain-containing protein</fullName>
    </submittedName>
</protein>
<feature type="transmembrane region" description="Helical" evidence="1">
    <location>
        <begin position="400"/>
        <end position="420"/>
    </location>
</feature>
<feature type="transmembrane region" description="Helical" evidence="1">
    <location>
        <begin position="20"/>
        <end position="41"/>
    </location>
</feature>